<dbReference type="InterPro" id="IPR000772">
    <property type="entry name" value="Ricin_B_lectin"/>
</dbReference>
<dbReference type="InterPro" id="IPR039743">
    <property type="entry name" value="6GAL/EXGAL"/>
</dbReference>
<dbReference type="EMBL" id="BJXB01000001">
    <property type="protein sequence ID" value="GEM44508.1"/>
    <property type="molecule type" value="Genomic_DNA"/>
</dbReference>
<dbReference type="Gene3D" id="3.20.20.80">
    <property type="entry name" value="Glycosidases"/>
    <property type="match status" value="1"/>
</dbReference>
<reference evidence="3 4" key="1">
    <citation type="submission" date="2019-07" db="EMBL/GenBank/DDBJ databases">
        <title>Whole genome shotgun sequence of Deinococcus cellulosilyticus NBRC 106333.</title>
        <authorList>
            <person name="Hosoyama A."/>
            <person name="Uohara A."/>
            <person name="Ohji S."/>
            <person name="Ichikawa N."/>
        </authorList>
    </citation>
    <scope>NUCLEOTIDE SEQUENCE [LARGE SCALE GENOMIC DNA]</scope>
    <source>
        <strain evidence="3 4">NBRC 106333</strain>
    </source>
</reference>
<protein>
    <recommendedName>
        <fullName evidence="2">Ricin B lectin domain-containing protein</fullName>
    </recommendedName>
</protein>
<keyword evidence="4" id="KW-1185">Reference proteome</keyword>
<dbReference type="InterPro" id="IPR017853">
    <property type="entry name" value="GH"/>
</dbReference>
<dbReference type="OrthoDB" id="9806701at2"/>
<dbReference type="AlphaFoldDB" id="A0A511MW71"/>
<sequence length="639" mass="69269">MKHATLLGSLTLLMVGCNAIQNVSSTQISKQAVGTAIVDPRIRYQTFQGWGTSLAWFANVIGGWSDTSRNQVMDALYGDAGLRFNIARYNLGADAPDNVCRNQMRPGGNVQSLATSLGVYDWSRDANQRWVLRAAINRGANLLEAFVNSAPSFMLTNHCTAGATSPTYNNLRTDMYDDFGRYVADVLKHFRDVDGITFTTVAPLNEPDSGYWSSTGKQEGMNVSRAEQPKIIGEVANALQAQGVTTPVSAMDTTDIDLTRTEFLSYPDAVKNQISQINTHAYKGSQRSLLRNTAQKYNKPLWMSEYGCCDTSNTSANQLSTALKLANTIRMDLNDMQVRAWVYWQAVENSDGSTSTNHTWGLLKANFLSGQGFSYTKGYYAMGQFSRFIRPGAQILPVSNVGSVAALNSNGQLVIVSINDTTAAKSLTLNLSGFSSVGSTAQLYRTSATENLVQLASATVSNKSVNLSLPAQSITTVVIGSVVAPAANTSITSGASYKVLNKNSWKALDVYGAATTDGAIVGQYEDNEGNNQRWIFTDLGNGYYRITNKNSGKVLDVVGEKIESGANVIQYTSTGKANQQWKVQATSGGYVKIINRNSLKVLDINGESINNTTSTGEARAIQWDDNGGDNQQWLMVRAD</sequence>
<dbReference type="RefSeq" id="WP_146881665.1">
    <property type="nucleotide sequence ID" value="NZ_BJXB01000001.1"/>
</dbReference>
<evidence type="ECO:0000256" key="1">
    <source>
        <dbReference type="SAM" id="SignalP"/>
    </source>
</evidence>
<dbReference type="Gene3D" id="2.80.10.50">
    <property type="match status" value="1"/>
</dbReference>
<dbReference type="SMART" id="SM00458">
    <property type="entry name" value="RICIN"/>
    <property type="match status" value="1"/>
</dbReference>
<evidence type="ECO:0000259" key="2">
    <source>
        <dbReference type="SMART" id="SM00458"/>
    </source>
</evidence>
<dbReference type="Proteomes" id="UP000321306">
    <property type="component" value="Unassembled WGS sequence"/>
</dbReference>
<proteinExistence type="predicted"/>
<dbReference type="PANTHER" id="PTHR42767:SF1">
    <property type="entry name" value="ENDO-BETA-1,6-GALACTANASE-LIKE DOMAIN-CONTAINING PROTEIN"/>
    <property type="match status" value="1"/>
</dbReference>
<keyword evidence="1" id="KW-0732">Signal</keyword>
<dbReference type="GO" id="GO:0004553">
    <property type="term" value="F:hydrolase activity, hydrolyzing O-glycosyl compounds"/>
    <property type="evidence" value="ECO:0007669"/>
    <property type="project" value="InterPro"/>
</dbReference>
<dbReference type="PROSITE" id="PS50231">
    <property type="entry name" value="RICIN_B_LECTIN"/>
    <property type="match status" value="1"/>
</dbReference>
<gene>
    <name evidence="3" type="ORF">DC3_01430</name>
</gene>
<organism evidence="3 4">
    <name type="scientific">Deinococcus cellulosilyticus (strain DSM 18568 / NBRC 106333 / KACC 11606 / 5516J-15)</name>
    <dbReference type="NCBI Taxonomy" id="1223518"/>
    <lineage>
        <taxon>Bacteria</taxon>
        <taxon>Thermotogati</taxon>
        <taxon>Deinococcota</taxon>
        <taxon>Deinococci</taxon>
        <taxon>Deinococcales</taxon>
        <taxon>Deinococcaceae</taxon>
        <taxon>Deinococcus</taxon>
    </lineage>
</organism>
<dbReference type="PROSITE" id="PS51257">
    <property type="entry name" value="PROKAR_LIPOPROTEIN"/>
    <property type="match status" value="1"/>
</dbReference>
<dbReference type="InterPro" id="IPR035992">
    <property type="entry name" value="Ricin_B-like_lectins"/>
</dbReference>
<dbReference type="Pfam" id="PF14587">
    <property type="entry name" value="Glyco_hydr_30_2"/>
    <property type="match status" value="1"/>
</dbReference>
<dbReference type="SUPFAM" id="SSF51445">
    <property type="entry name" value="(Trans)glycosidases"/>
    <property type="match status" value="1"/>
</dbReference>
<feature type="domain" description="Ricin B lectin" evidence="2">
    <location>
        <begin position="494"/>
        <end position="636"/>
    </location>
</feature>
<name>A0A511MW71_DEIC1</name>
<dbReference type="InterPro" id="IPR033452">
    <property type="entry name" value="GH30_C"/>
</dbReference>
<dbReference type="Pfam" id="PF14200">
    <property type="entry name" value="RicinB_lectin_2"/>
    <property type="match status" value="1"/>
</dbReference>
<dbReference type="Gene3D" id="2.60.40.1180">
    <property type="entry name" value="Golgi alpha-mannosidase II"/>
    <property type="match status" value="1"/>
</dbReference>
<dbReference type="SUPFAM" id="SSF50370">
    <property type="entry name" value="Ricin B-like lectins"/>
    <property type="match status" value="1"/>
</dbReference>
<evidence type="ECO:0000313" key="4">
    <source>
        <dbReference type="Proteomes" id="UP000321306"/>
    </source>
</evidence>
<feature type="chain" id="PRO_5022188616" description="Ricin B lectin domain-containing protein" evidence="1">
    <location>
        <begin position="20"/>
        <end position="639"/>
    </location>
</feature>
<dbReference type="InterPro" id="IPR013780">
    <property type="entry name" value="Glyco_hydro_b"/>
</dbReference>
<dbReference type="Pfam" id="PF17189">
    <property type="entry name" value="Glyco_hydro_30C"/>
    <property type="match status" value="1"/>
</dbReference>
<feature type="signal peptide" evidence="1">
    <location>
        <begin position="1"/>
        <end position="19"/>
    </location>
</feature>
<dbReference type="InterPro" id="IPR039514">
    <property type="entry name" value="6GAL-like"/>
</dbReference>
<accession>A0A511MW71</accession>
<evidence type="ECO:0000313" key="3">
    <source>
        <dbReference type="EMBL" id="GEM44508.1"/>
    </source>
</evidence>
<dbReference type="PANTHER" id="PTHR42767">
    <property type="entry name" value="ENDO-BETA-1,6-GALACTANASE"/>
    <property type="match status" value="1"/>
</dbReference>
<comment type="caution">
    <text evidence="3">The sequence shown here is derived from an EMBL/GenBank/DDBJ whole genome shotgun (WGS) entry which is preliminary data.</text>
</comment>
<dbReference type="SUPFAM" id="SSF51011">
    <property type="entry name" value="Glycosyl hydrolase domain"/>
    <property type="match status" value="1"/>
</dbReference>